<dbReference type="InterPro" id="IPR011989">
    <property type="entry name" value="ARM-like"/>
</dbReference>
<dbReference type="EMBL" id="KN833685">
    <property type="protein sequence ID" value="KIK31344.1"/>
    <property type="molecule type" value="Genomic_DNA"/>
</dbReference>
<dbReference type="InterPro" id="IPR014767">
    <property type="entry name" value="DAD_dom"/>
</dbReference>
<dbReference type="InterPro" id="IPR051661">
    <property type="entry name" value="Actin_filament_regulator"/>
</dbReference>
<feature type="region of interest" description="Disordered" evidence="3">
    <location>
        <begin position="1415"/>
        <end position="1443"/>
    </location>
</feature>
<sequence length="1470" mass="164978">MDFFARKKLRPRQSSVSGRDSRTISHTYRKSETSFASGRRSPTGSEHGHPVSPSNTILRANHISNMEYDRSSRISSATAHSDSHSTHLSHVFHKQHSDEFEFPRPARDEEIEALFSDVVATRELPNVDHLSIEQKWKMVYAAEQIRWKQERNREEQARKQGETGSAGPSGDGSPQWYIRKFMDGTITPREATSVWVSLRGHETSWLESFLLWRGTAVLAQALAQISRKKESRNSTDTALEHEIAKCLKVIFNNNVRVREAVKSPGIVTQIISSLNSPNLSTRRIITEVILSIVHCSEDSLGYVINGFKSLSETQSNGQPAGCYEYWFGSLRTALQGRGKMGSLVGASDEIRKTGGSDTALTDYALCSVALIVQILHTIKDLDLRIDHRSRMDSSGLHSIITLCRELEVVGINKQLNDLERLLEDDESRLREREDENVLRDFANPEDIWEALRARTDGSRAADHLLSILRHLLLIRQEDSQLVYYYKLLDLVVTDVVMDHKLGTAEQRLGHSVRKLIAQLNEVDRFRLAEDEAAKARSQALHLKMEKEALEEEVSQGFDGLVGRLKEKVSHLEQKLNTARDTTGRLQSQLEVQKAGYEERIAQLEAQIMELFRMLKEVGKGAEEIIEANSGPMDRKTLIETLNKHFERTKTIGILEGRGRRNKKRGSGSEDGSDDSGKESQKSTPQKADGKRRGHAAHRNLNGSTNSPSHSDAQIGRESQFMDADEADVQQQIKHQLAAGANILSPEDKHMASPRTIRGSPMRANRPIPSDATSLPRSVRSPNLLSPGLDRSFEKNDADLDIYNEQHSLPNESEQLTGSGFGVAPDGTSASLVGSFSLGAACSGPQPLTFTEQLAQRLHSHGRAPSLPTACATPILTIPTLSEETDTTITATISASPLGVASAPSSARASMLLRGDLSVMVSARKDMPFTPGTKLKQLQWDKLAQPQVAKTLWSDEDAKKEQEILAKLQADGVWVEMEEDFKAKQLMINLLARQKQAELKSVLDPQTKKRVEILIQRVKKLEPEEIARKIQQFDQDMCTEVFLRELKPVLPTPEQVGKLNVYRNAEPEELAGLHASDRLMVKLIQIKRLGPRIEGMLYKCKFEEQWSLLDDGTRKVAEACDVLMHAKHFKEVLNLILMIGNYMNGTGIKGGAFGFKVSSKENDRPIRCWLSDKQLVDTKSVNNTTLLHFLERTIHKHFPHMDEFLDELSKPAEAYRVNMQDVRKDLGVLREGLKRIRQELNDYYGDIDQNDGFSRQMWQFVGRASSKLEDLTDDVTHTETSLSEVIRYYGEDEKNTSSTEFFAVFKTFVTSFKKCRTDNRSAAEEKQATERRKQAMAESRTQRKNAQRPVVDEEDDGVLDNLLDKLRNGDSIVRRDRKNRKPDTKLALPLLDTVTVSDKAKGMLAQLKADGFDASLPPSPNFTAPRRRVRKRVPETLSEAGESRTDLTLVVDAQSSTPDLALDTGSDTTFT</sequence>
<reference evidence="7 8" key="1">
    <citation type="submission" date="2014-04" db="EMBL/GenBank/DDBJ databases">
        <authorList>
            <consortium name="DOE Joint Genome Institute"/>
            <person name="Kuo A."/>
            <person name="Kohler A."/>
            <person name="Costa M.D."/>
            <person name="Nagy L.G."/>
            <person name="Floudas D."/>
            <person name="Copeland A."/>
            <person name="Barry K.W."/>
            <person name="Cichocki N."/>
            <person name="Veneault-Fourrey C."/>
            <person name="LaButti K."/>
            <person name="Lindquist E.A."/>
            <person name="Lipzen A."/>
            <person name="Lundell T."/>
            <person name="Morin E."/>
            <person name="Murat C."/>
            <person name="Sun H."/>
            <person name="Tunlid A."/>
            <person name="Henrissat B."/>
            <person name="Grigoriev I.V."/>
            <person name="Hibbett D.S."/>
            <person name="Martin F."/>
            <person name="Nordberg H.P."/>
            <person name="Cantor M.N."/>
            <person name="Hua S.X."/>
        </authorList>
    </citation>
    <scope>NUCLEOTIDE SEQUENCE [LARGE SCALE GENOMIC DNA]</scope>
    <source>
        <strain evidence="7 8">441</strain>
    </source>
</reference>
<evidence type="ECO:0000259" key="5">
    <source>
        <dbReference type="PROSITE" id="PS51232"/>
    </source>
</evidence>
<evidence type="ECO:0000256" key="1">
    <source>
        <dbReference type="ARBA" id="ARBA00037935"/>
    </source>
</evidence>
<dbReference type="InterPro" id="IPR016024">
    <property type="entry name" value="ARM-type_fold"/>
</dbReference>
<feature type="compositionally biased region" description="Polar residues" evidence="3">
    <location>
        <begin position="700"/>
        <end position="711"/>
    </location>
</feature>
<feature type="domain" description="FH2" evidence="6">
    <location>
        <begin position="924"/>
        <end position="1337"/>
    </location>
</feature>
<dbReference type="Gene3D" id="1.10.238.150">
    <property type="entry name" value="Formin, FH3 diaphanous domain"/>
    <property type="match status" value="1"/>
</dbReference>
<dbReference type="InterPro" id="IPR010472">
    <property type="entry name" value="FH3_dom"/>
</dbReference>
<evidence type="ECO:0000313" key="7">
    <source>
        <dbReference type="EMBL" id="KIK31344.1"/>
    </source>
</evidence>
<evidence type="ECO:0000313" key="8">
    <source>
        <dbReference type="Proteomes" id="UP000054018"/>
    </source>
</evidence>
<feature type="coiled-coil region" evidence="2">
    <location>
        <begin position="408"/>
        <end position="435"/>
    </location>
</feature>
<dbReference type="HOGENOM" id="CLU_000718_1_0_1"/>
<evidence type="ECO:0000256" key="3">
    <source>
        <dbReference type="SAM" id="MobiDB-lite"/>
    </source>
</evidence>
<dbReference type="SMART" id="SM01140">
    <property type="entry name" value="Drf_GBD"/>
    <property type="match status" value="1"/>
</dbReference>
<evidence type="ECO:0000256" key="2">
    <source>
        <dbReference type="SAM" id="Coils"/>
    </source>
</evidence>
<dbReference type="GO" id="GO:1903475">
    <property type="term" value="P:mitotic actomyosin contractile ring assembly"/>
    <property type="evidence" value="ECO:0007669"/>
    <property type="project" value="TreeGrafter"/>
</dbReference>
<dbReference type="PROSITE" id="PS51231">
    <property type="entry name" value="DAD"/>
    <property type="match status" value="1"/>
</dbReference>
<dbReference type="SMART" id="SM01139">
    <property type="entry name" value="Drf_FH3"/>
    <property type="match status" value="1"/>
</dbReference>
<dbReference type="InterPro" id="IPR015425">
    <property type="entry name" value="FH2_Formin"/>
</dbReference>
<feature type="compositionally biased region" description="Polar residues" evidence="3">
    <location>
        <begin position="770"/>
        <end position="783"/>
    </location>
</feature>
<feature type="region of interest" description="Disordered" evidence="3">
    <location>
        <begin position="750"/>
        <end position="790"/>
    </location>
</feature>
<proteinExistence type="inferred from homology"/>
<organism evidence="7 8">
    <name type="scientific">Pisolithus microcarpus 441</name>
    <dbReference type="NCBI Taxonomy" id="765257"/>
    <lineage>
        <taxon>Eukaryota</taxon>
        <taxon>Fungi</taxon>
        <taxon>Dikarya</taxon>
        <taxon>Basidiomycota</taxon>
        <taxon>Agaricomycotina</taxon>
        <taxon>Agaricomycetes</taxon>
        <taxon>Agaricomycetidae</taxon>
        <taxon>Boletales</taxon>
        <taxon>Sclerodermatineae</taxon>
        <taxon>Pisolithaceae</taxon>
        <taxon>Pisolithus</taxon>
    </lineage>
</organism>
<dbReference type="GO" id="GO:0043332">
    <property type="term" value="C:mating projection tip"/>
    <property type="evidence" value="ECO:0007669"/>
    <property type="project" value="TreeGrafter"/>
</dbReference>
<dbReference type="PROSITE" id="PS51444">
    <property type="entry name" value="FH2"/>
    <property type="match status" value="1"/>
</dbReference>
<feature type="compositionally biased region" description="Basic and acidic residues" evidence="3">
    <location>
        <begin position="151"/>
        <end position="161"/>
    </location>
</feature>
<gene>
    <name evidence="7" type="ORF">PISMIDRAFT_85752</name>
</gene>
<dbReference type="GO" id="GO:0051017">
    <property type="term" value="P:actin filament bundle assembly"/>
    <property type="evidence" value="ECO:0007669"/>
    <property type="project" value="TreeGrafter"/>
</dbReference>
<feature type="domain" description="GBD/FH3" evidence="5">
    <location>
        <begin position="103"/>
        <end position="503"/>
    </location>
</feature>
<comment type="similarity">
    <text evidence="1">Belongs to the formin homology family. BNI1 subfamily.</text>
</comment>
<dbReference type="SMART" id="SM00498">
    <property type="entry name" value="FH2"/>
    <property type="match status" value="1"/>
</dbReference>
<feature type="compositionally biased region" description="Basic and acidic residues" evidence="3">
    <location>
        <begin position="1318"/>
        <end position="1334"/>
    </location>
</feature>
<reference evidence="8" key="2">
    <citation type="submission" date="2015-01" db="EMBL/GenBank/DDBJ databases">
        <title>Evolutionary Origins and Diversification of the Mycorrhizal Mutualists.</title>
        <authorList>
            <consortium name="DOE Joint Genome Institute"/>
            <consortium name="Mycorrhizal Genomics Consortium"/>
            <person name="Kohler A."/>
            <person name="Kuo A."/>
            <person name="Nagy L.G."/>
            <person name="Floudas D."/>
            <person name="Copeland A."/>
            <person name="Barry K.W."/>
            <person name="Cichocki N."/>
            <person name="Veneault-Fourrey C."/>
            <person name="LaButti K."/>
            <person name="Lindquist E.A."/>
            <person name="Lipzen A."/>
            <person name="Lundell T."/>
            <person name="Morin E."/>
            <person name="Murat C."/>
            <person name="Riley R."/>
            <person name="Ohm R."/>
            <person name="Sun H."/>
            <person name="Tunlid A."/>
            <person name="Henrissat B."/>
            <person name="Grigoriev I.V."/>
            <person name="Hibbett D.S."/>
            <person name="Martin F."/>
        </authorList>
    </citation>
    <scope>NUCLEOTIDE SEQUENCE [LARGE SCALE GENOMIC DNA]</scope>
    <source>
        <strain evidence="8">441</strain>
    </source>
</reference>
<dbReference type="Pfam" id="PF02181">
    <property type="entry name" value="FH2"/>
    <property type="match status" value="1"/>
</dbReference>
<feature type="region of interest" description="Disordered" evidence="3">
    <location>
        <begin position="151"/>
        <end position="174"/>
    </location>
</feature>
<dbReference type="GO" id="GO:0032153">
    <property type="term" value="C:cell division site"/>
    <property type="evidence" value="ECO:0007669"/>
    <property type="project" value="UniProtKB-ARBA"/>
</dbReference>
<dbReference type="Gene3D" id="6.10.30.50">
    <property type="match status" value="1"/>
</dbReference>
<feature type="coiled-coil region" evidence="2">
    <location>
        <begin position="532"/>
        <end position="613"/>
    </location>
</feature>
<dbReference type="Gene3D" id="1.20.58.2220">
    <property type="entry name" value="Formin, FH2 domain"/>
    <property type="match status" value="1"/>
</dbReference>
<feature type="region of interest" description="Disordered" evidence="3">
    <location>
        <begin position="1318"/>
        <end position="1352"/>
    </location>
</feature>
<dbReference type="Proteomes" id="UP000054018">
    <property type="component" value="Unassembled WGS sequence"/>
</dbReference>
<feature type="compositionally biased region" description="Basic residues" evidence="3">
    <location>
        <begin position="1"/>
        <end position="11"/>
    </location>
</feature>
<feature type="compositionally biased region" description="Polar residues" evidence="3">
    <location>
        <begin position="33"/>
        <end position="44"/>
    </location>
</feature>
<dbReference type="Pfam" id="PF06371">
    <property type="entry name" value="Drf_GBD"/>
    <property type="match status" value="1"/>
</dbReference>
<feature type="domain" description="DAD" evidence="4">
    <location>
        <begin position="1351"/>
        <end position="1380"/>
    </location>
</feature>
<dbReference type="Gene3D" id="1.25.10.10">
    <property type="entry name" value="Leucine-rich Repeat Variant"/>
    <property type="match status" value="1"/>
</dbReference>
<dbReference type="InterPro" id="IPR014768">
    <property type="entry name" value="GBD/FH3_dom"/>
</dbReference>
<feature type="region of interest" description="Disordered" evidence="3">
    <location>
        <begin position="1"/>
        <end position="57"/>
    </location>
</feature>
<dbReference type="PROSITE" id="PS51232">
    <property type="entry name" value="GBD_FH3"/>
    <property type="match status" value="1"/>
</dbReference>
<protein>
    <recommendedName>
        <fullName evidence="9">Cytokinesis protein sepA</fullName>
    </recommendedName>
</protein>
<feature type="region of interest" description="Disordered" evidence="3">
    <location>
        <begin position="649"/>
        <end position="712"/>
    </location>
</feature>
<accession>A0A0C9ZZF8</accession>
<evidence type="ECO:0000259" key="6">
    <source>
        <dbReference type="PROSITE" id="PS51444"/>
    </source>
</evidence>
<feature type="region of interest" description="Disordered" evidence="3">
    <location>
        <begin position="69"/>
        <end position="88"/>
    </location>
</feature>
<dbReference type="PANTHER" id="PTHR47102:SF2">
    <property type="entry name" value="PROTEIN BNI1"/>
    <property type="match status" value="1"/>
</dbReference>
<evidence type="ECO:0008006" key="9">
    <source>
        <dbReference type="Google" id="ProtNLM"/>
    </source>
</evidence>
<dbReference type="GO" id="GO:0051016">
    <property type="term" value="P:barbed-end actin filament capping"/>
    <property type="evidence" value="ECO:0007669"/>
    <property type="project" value="TreeGrafter"/>
</dbReference>
<keyword evidence="2" id="KW-0175">Coiled coil</keyword>
<dbReference type="OrthoDB" id="1104827at2759"/>
<dbReference type="GO" id="GO:0005938">
    <property type="term" value="C:cell cortex"/>
    <property type="evidence" value="ECO:0007669"/>
    <property type="project" value="UniProtKB-ARBA"/>
</dbReference>
<name>A0A0C9ZZF8_9AGAM</name>
<dbReference type="InterPro" id="IPR042201">
    <property type="entry name" value="FH2_Formin_sf"/>
</dbReference>
<dbReference type="PANTHER" id="PTHR47102">
    <property type="entry name" value="PROTEIN BNI1"/>
    <property type="match status" value="1"/>
</dbReference>
<dbReference type="InterPro" id="IPR010473">
    <property type="entry name" value="GTPase-bd"/>
</dbReference>
<dbReference type="GO" id="GO:0031267">
    <property type="term" value="F:small GTPase binding"/>
    <property type="evidence" value="ECO:0007669"/>
    <property type="project" value="InterPro"/>
</dbReference>
<keyword evidence="8" id="KW-1185">Reference proteome</keyword>
<dbReference type="GO" id="GO:0003779">
    <property type="term" value="F:actin binding"/>
    <property type="evidence" value="ECO:0007669"/>
    <property type="project" value="InterPro"/>
</dbReference>
<dbReference type="Pfam" id="PF06367">
    <property type="entry name" value="Drf_FH3"/>
    <property type="match status" value="1"/>
</dbReference>
<evidence type="ECO:0000259" key="4">
    <source>
        <dbReference type="PROSITE" id="PS51231"/>
    </source>
</evidence>
<dbReference type="STRING" id="765257.A0A0C9ZZF8"/>
<dbReference type="Gene3D" id="1.20.58.630">
    <property type="match status" value="1"/>
</dbReference>
<dbReference type="SUPFAM" id="SSF101447">
    <property type="entry name" value="Formin homology 2 domain (FH2 domain)"/>
    <property type="match status" value="1"/>
</dbReference>
<dbReference type="SUPFAM" id="SSF48371">
    <property type="entry name" value="ARM repeat"/>
    <property type="match status" value="1"/>
</dbReference>
<dbReference type="GO" id="GO:0015629">
    <property type="term" value="C:actin cytoskeleton"/>
    <property type="evidence" value="ECO:0007669"/>
    <property type="project" value="UniProtKB-ARBA"/>
</dbReference>